<name>A0ABU7PDR6_9ACTN</name>
<evidence type="ECO:0000256" key="1">
    <source>
        <dbReference type="SAM" id="MobiDB-lite"/>
    </source>
</evidence>
<gene>
    <name evidence="2" type="ORF">V2S66_18535</name>
</gene>
<accession>A0ABU7PDR6</accession>
<sequence>MAVPRLSSDRPVHPSVGGKAGPPLHYVTLREGEEQTDLATLQVAYDRAGKATRVQWQDPQPRDWDDRGVLWVRTEQNRDHAGRLWGKPKFSLMHAARQRETMQELRCSVCVGQPSRTREGYLFLLEPEDSPLEGRLTIQPPLCLPHALYGIDHCSYLLRTGWKLVRSRVPRLHGVVGGIVTLGPDGSPHLEPAVAGLDGRDLPIPYTRHKLLPWVVASQLVRRLTHVTPVNLDQELATARITHRAPRSPSSR</sequence>
<reference evidence="2 3" key="1">
    <citation type="submission" date="2023-12" db="EMBL/GenBank/DDBJ databases">
        <title>Streptomyces sp. V4-01.</title>
        <authorList>
            <person name="Somphong A."/>
            <person name="Phongsopitanun W."/>
        </authorList>
    </citation>
    <scope>NUCLEOTIDE SEQUENCE [LARGE SCALE GENOMIC DNA]</scope>
    <source>
        <strain evidence="2 3">V4-01</strain>
    </source>
</reference>
<keyword evidence="3" id="KW-1185">Reference proteome</keyword>
<proteinExistence type="predicted"/>
<organism evidence="2 3">
    <name type="scientific">Actinacidiphila polyblastidii</name>
    <dbReference type="NCBI Taxonomy" id="3110430"/>
    <lineage>
        <taxon>Bacteria</taxon>
        <taxon>Bacillati</taxon>
        <taxon>Actinomycetota</taxon>
        <taxon>Actinomycetes</taxon>
        <taxon>Kitasatosporales</taxon>
        <taxon>Streptomycetaceae</taxon>
        <taxon>Actinacidiphila</taxon>
    </lineage>
</organism>
<protein>
    <submittedName>
        <fullName evidence="2">Uncharacterized protein</fullName>
    </submittedName>
</protein>
<dbReference type="EMBL" id="JAZEWV010000014">
    <property type="protein sequence ID" value="MEE4543962.1"/>
    <property type="molecule type" value="Genomic_DNA"/>
</dbReference>
<dbReference type="Proteomes" id="UP001344658">
    <property type="component" value="Unassembled WGS sequence"/>
</dbReference>
<dbReference type="RefSeq" id="WP_330796838.1">
    <property type="nucleotide sequence ID" value="NZ_JAZEWV010000014.1"/>
</dbReference>
<feature type="region of interest" description="Disordered" evidence="1">
    <location>
        <begin position="1"/>
        <end position="23"/>
    </location>
</feature>
<evidence type="ECO:0000313" key="3">
    <source>
        <dbReference type="Proteomes" id="UP001344658"/>
    </source>
</evidence>
<evidence type="ECO:0000313" key="2">
    <source>
        <dbReference type="EMBL" id="MEE4543962.1"/>
    </source>
</evidence>
<comment type="caution">
    <text evidence="2">The sequence shown here is derived from an EMBL/GenBank/DDBJ whole genome shotgun (WGS) entry which is preliminary data.</text>
</comment>